<accession>A0AAU4K557</accession>
<dbReference type="PANTHER" id="PTHR33371">
    <property type="entry name" value="INTERMEMBRANE PHOSPHOLIPID TRANSPORT SYSTEM BINDING PROTEIN MLAD-RELATED"/>
    <property type="match status" value="1"/>
</dbReference>
<dbReference type="InterPro" id="IPR052336">
    <property type="entry name" value="MlaD_Phospholipid_Transporter"/>
</dbReference>
<proteinExistence type="predicted"/>
<dbReference type="InterPro" id="IPR024516">
    <property type="entry name" value="Mce_C"/>
</dbReference>
<evidence type="ECO:0000259" key="2">
    <source>
        <dbReference type="Pfam" id="PF11887"/>
    </source>
</evidence>
<feature type="domain" description="Mce/MlaD" evidence="1">
    <location>
        <begin position="38"/>
        <end position="110"/>
    </location>
</feature>
<dbReference type="GO" id="GO:0005576">
    <property type="term" value="C:extracellular region"/>
    <property type="evidence" value="ECO:0007669"/>
    <property type="project" value="TreeGrafter"/>
</dbReference>
<dbReference type="GO" id="GO:0051701">
    <property type="term" value="P:biological process involved in interaction with host"/>
    <property type="evidence" value="ECO:0007669"/>
    <property type="project" value="TreeGrafter"/>
</dbReference>
<dbReference type="Pfam" id="PF11887">
    <property type="entry name" value="Mce4_CUP1"/>
    <property type="match status" value="1"/>
</dbReference>
<organism evidence="3 4">
    <name type="scientific">Williamsia herbipolensis</name>
    <dbReference type="NCBI Taxonomy" id="1603258"/>
    <lineage>
        <taxon>Bacteria</taxon>
        <taxon>Bacillati</taxon>
        <taxon>Actinomycetota</taxon>
        <taxon>Actinomycetes</taxon>
        <taxon>Mycobacteriales</taxon>
        <taxon>Nocardiaceae</taxon>
        <taxon>Williamsia</taxon>
    </lineage>
</organism>
<feature type="domain" description="Mammalian cell entry C-terminal" evidence="2">
    <location>
        <begin position="115"/>
        <end position="326"/>
    </location>
</feature>
<dbReference type="KEGG" id="whr:OG579_05220"/>
<dbReference type="EMBL" id="CP108021">
    <property type="protein sequence ID" value="WUM21206.1"/>
    <property type="molecule type" value="Genomic_DNA"/>
</dbReference>
<keyword evidence="4" id="KW-1185">Reference proteome</keyword>
<dbReference type="Pfam" id="PF02470">
    <property type="entry name" value="MlaD"/>
    <property type="match status" value="1"/>
</dbReference>
<dbReference type="AlphaFoldDB" id="A0AAU4K557"/>
<evidence type="ECO:0000313" key="3">
    <source>
        <dbReference type="EMBL" id="WUM21206.1"/>
    </source>
</evidence>
<name>A0AAU4K557_9NOCA</name>
<evidence type="ECO:0000313" key="4">
    <source>
        <dbReference type="Proteomes" id="UP001432128"/>
    </source>
</evidence>
<gene>
    <name evidence="3" type="ORF">OG579_05220</name>
</gene>
<dbReference type="Proteomes" id="UP001432128">
    <property type="component" value="Chromosome"/>
</dbReference>
<dbReference type="NCBIfam" id="TIGR00996">
    <property type="entry name" value="Mtu_fam_mce"/>
    <property type="match status" value="1"/>
</dbReference>
<reference evidence="3 4" key="1">
    <citation type="submission" date="2022-10" db="EMBL/GenBank/DDBJ databases">
        <title>The complete genomes of actinobacterial strains from the NBC collection.</title>
        <authorList>
            <person name="Joergensen T.S."/>
            <person name="Alvarez Arevalo M."/>
            <person name="Sterndorff E.B."/>
            <person name="Faurdal D."/>
            <person name="Vuksanovic O."/>
            <person name="Mourched A.-S."/>
            <person name="Charusanti P."/>
            <person name="Shaw S."/>
            <person name="Blin K."/>
            <person name="Weber T."/>
        </authorList>
    </citation>
    <scope>NUCLEOTIDE SEQUENCE [LARGE SCALE GENOMIC DNA]</scope>
    <source>
        <strain evidence="3 4">NBC_00319</strain>
    </source>
</reference>
<evidence type="ECO:0000259" key="1">
    <source>
        <dbReference type="Pfam" id="PF02470"/>
    </source>
</evidence>
<dbReference type="PANTHER" id="PTHR33371:SF17">
    <property type="entry name" value="MCE-FAMILY PROTEIN MCE1B"/>
    <property type="match status" value="1"/>
</dbReference>
<sequence length="339" mass="36020">MTRWRWLRLGVFVTVTTLVLGGLFVVFGDVRFISTRGFHAEFSDVSGLRSSDRVTVAGVEVGSVSGVRITGKNRVRVDLGVDDSYRPTRGTRAMVRYLNLTGDRYLELLDGPGAPTPLPAGGTIPLQQTTPALDLDLLLGSFRPLLRAVAPDQVNQLSSELLAVLQGQGGTVASLLARTASLTSSLADRDEVIGGLITNLNAVLGTLDDHRDDFSQALSSASQLAAGLAADSSTVGTALTRVDTAAGSLADLLGDTRHPVRDTIGELRRTATQLDAGRDTVNSVLGRLPDTYTALTRLGAYGNFFNYYLCGIRLKLTGPDGKDLTTPLIGQDHGRCAPR</sequence>
<dbReference type="InterPro" id="IPR003399">
    <property type="entry name" value="Mce/MlaD"/>
</dbReference>
<protein>
    <submittedName>
        <fullName evidence="3">MCE family protein</fullName>
    </submittedName>
</protein>
<dbReference type="InterPro" id="IPR005693">
    <property type="entry name" value="Mce"/>
</dbReference>